<keyword evidence="8" id="KW-0704">Schiff base</keyword>
<evidence type="ECO:0000256" key="6">
    <source>
        <dbReference type="ARBA" id="ARBA00023145"/>
    </source>
</evidence>
<dbReference type="KEGG" id="plon:Pla110_33280"/>
<keyword evidence="2" id="KW-0210">Decarboxylase</keyword>
<dbReference type="PANTHER" id="PTHR33866:SF2">
    <property type="entry name" value="S-ADENOSYLMETHIONINE DECARBOXYLASE PROENZYME"/>
    <property type="match status" value="1"/>
</dbReference>
<protein>
    <submittedName>
        <fullName evidence="10">S-adenosylmethionine decarboxylase proenzyme</fullName>
        <ecNumber evidence="10">4.1.1.50</ecNumber>
    </submittedName>
</protein>
<dbReference type="Proteomes" id="UP000317178">
    <property type="component" value="Chromosome"/>
</dbReference>
<dbReference type="InterPro" id="IPR017716">
    <property type="entry name" value="S-AdoMet_deCOase_pro-enz"/>
</dbReference>
<evidence type="ECO:0000256" key="7">
    <source>
        <dbReference type="ARBA" id="ARBA00023239"/>
    </source>
</evidence>
<dbReference type="PANTHER" id="PTHR33866">
    <property type="entry name" value="S-ADENOSYLMETHIONINE DECARBOXYLASE PROENZYME"/>
    <property type="match status" value="1"/>
</dbReference>
<dbReference type="AlphaFoldDB" id="A0A518CQS9"/>
<name>A0A518CQS9_9PLAN</name>
<dbReference type="GO" id="GO:0008295">
    <property type="term" value="P:spermidine biosynthetic process"/>
    <property type="evidence" value="ECO:0007669"/>
    <property type="project" value="UniProtKB-KW"/>
</dbReference>
<gene>
    <name evidence="10" type="primary">speH</name>
    <name evidence="10" type="ORF">Pla110_33280</name>
</gene>
<keyword evidence="3" id="KW-0068">Autocatalytic cleavage</keyword>
<keyword evidence="6" id="KW-0865">Zymogen</keyword>
<dbReference type="EMBL" id="CP036281">
    <property type="protein sequence ID" value="QDU81586.1"/>
    <property type="molecule type" value="Genomic_DNA"/>
</dbReference>
<evidence type="ECO:0000256" key="1">
    <source>
        <dbReference type="ARBA" id="ARBA00001928"/>
    </source>
</evidence>
<organism evidence="10 11">
    <name type="scientific">Polystyrenella longa</name>
    <dbReference type="NCBI Taxonomy" id="2528007"/>
    <lineage>
        <taxon>Bacteria</taxon>
        <taxon>Pseudomonadati</taxon>
        <taxon>Planctomycetota</taxon>
        <taxon>Planctomycetia</taxon>
        <taxon>Planctomycetales</taxon>
        <taxon>Planctomycetaceae</taxon>
        <taxon>Polystyrenella</taxon>
    </lineage>
</organism>
<dbReference type="NCBIfam" id="TIGR03330">
    <property type="entry name" value="SAM_DCase_Bsu"/>
    <property type="match status" value="1"/>
</dbReference>
<keyword evidence="9" id="KW-0670">Pyruvate</keyword>
<dbReference type="EC" id="4.1.1.50" evidence="10"/>
<keyword evidence="4" id="KW-0745">Spermidine biosynthesis</keyword>
<keyword evidence="5" id="KW-0620">Polyamine biosynthesis</keyword>
<evidence type="ECO:0000313" key="10">
    <source>
        <dbReference type="EMBL" id="QDU81586.1"/>
    </source>
</evidence>
<evidence type="ECO:0000256" key="9">
    <source>
        <dbReference type="ARBA" id="ARBA00023317"/>
    </source>
</evidence>
<evidence type="ECO:0000256" key="8">
    <source>
        <dbReference type="ARBA" id="ARBA00023270"/>
    </source>
</evidence>
<dbReference type="Gene3D" id="3.60.90.10">
    <property type="entry name" value="S-adenosylmethionine decarboxylase"/>
    <property type="match status" value="1"/>
</dbReference>
<evidence type="ECO:0000256" key="2">
    <source>
        <dbReference type="ARBA" id="ARBA00022793"/>
    </source>
</evidence>
<keyword evidence="7 10" id="KW-0456">Lyase</keyword>
<evidence type="ECO:0000256" key="5">
    <source>
        <dbReference type="ARBA" id="ARBA00023115"/>
    </source>
</evidence>
<proteinExistence type="predicted"/>
<dbReference type="Pfam" id="PF02675">
    <property type="entry name" value="AdoMet_dc"/>
    <property type="match status" value="1"/>
</dbReference>
<evidence type="ECO:0000256" key="4">
    <source>
        <dbReference type="ARBA" id="ARBA00023066"/>
    </source>
</evidence>
<dbReference type="RefSeq" id="WP_197440242.1">
    <property type="nucleotide sequence ID" value="NZ_CP036281.1"/>
</dbReference>
<dbReference type="GO" id="GO:0004014">
    <property type="term" value="F:adenosylmethionine decarboxylase activity"/>
    <property type="evidence" value="ECO:0007669"/>
    <property type="project" value="UniProtKB-EC"/>
</dbReference>
<keyword evidence="11" id="KW-1185">Reference proteome</keyword>
<comment type="cofactor">
    <cofactor evidence="1">
        <name>pyruvate</name>
        <dbReference type="ChEBI" id="CHEBI:15361"/>
    </cofactor>
</comment>
<evidence type="ECO:0000313" key="11">
    <source>
        <dbReference type="Proteomes" id="UP000317178"/>
    </source>
</evidence>
<evidence type="ECO:0000256" key="3">
    <source>
        <dbReference type="ARBA" id="ARBA00022813"/>
    </source>
</evidence>
<dbReference type="InterPro" id="IPR003826">
    <property type="entry name" value="AdoMetDC_fam_prok"/>
</dbReference>
<dbReference type="SUPFAM" id="SSF56276">
    <property type="entry name" value="S-adenosylmethionine decarboxylase"/>
    <property type="match status" value="1"/>
</dbReference>
<reference evidence="10 11" key="1">
    <citation type="submission" date="2019-02" db="EMBL/GenBank/DDBJ databases">
        <title>Deep-cultivation of Planctomycetes and their phenomic and genomic characterization uncovers novel biology.</title>
        <authorList>
            <person name="Wiegand S."/>
            <person name="Jogler M."/>
            <person name="Boedeker C."/>
            <person name="Pinto D."/>
            <person name="Vollmers J."/>
            <person name="Rivas-Marin E."/>
            <person name="Kohn T."/>
            <person name="Peeters S.H."/>
            <person name="Heuer A."/>
            <person name="Rast P."/>
            <person name="Oberbeckmann S."/>
            <person name="Bunk B."/>
            <person name="Jeske O."/>
            <person name="Meyerdierks A."/>
            <person name="Storesund J.E."/>
            <person name="Kallscheuer N."/>
            <person name="Luecker S."/>
            <person name="Lage O.M."/>
            <person name="Pohl T."/>
            <person name="Merkel B.J."/>
            <person name="Hornburger P."/>
            <person name="Mueller R.-W."/>
            <person name="Bruemmer F."/>
            <person name="Labrenz M."/>
            <person name="Spormann A.M."/>
            <person name="Op den Camp H."/>
            <person name="Overmann J."/>
            <person name="Amann R."/>
            <person name="Jetten M.S.M."/>
            <person name="Mascher T."/>
            <person name="Medema M.H."/>
            <person name="Devos D.P."/>
            <person name="Kaster A.-K."/>
            <person name="Ovreas L."/>
            <person name="Rohde M."/>
            <person name="Galperin M.Y."/>
            <person name="Jogler C."/>
        </authorList>
    </citation>
    <scope>NUCLEOTIDE SEQUENCE [LARGE SCALE GENOMIC DNA]</scope>
    <source>
        <strain evidence="10 11">Pla110</strain>
    </source>
</reference>
<dbReference type="GO" id="GO:0005829">
    <property type="term" value="C:cytosol"/>
    <property type="evidence" value="ECO:0007669"/>
    <property type="project" value="TreeGrafter"/>
</dbReference>
<accession>A0A518CQS9</accession>
<sequence>MQRGTHLLIDCHNVPREVCLNDQRMLEAMATGARKAGANVISQVRYHFGHNSPPGFTAVVVLDESHCSAHTYADLGLIALDVFTCGSTDPRDVLKCIREEIDLGDVSVRELPRFPLNEDSPELLQETAAAAF</sequence>
<dbReference type="InterPro" id="IPR016067">
    <property type="entry name" value="S-AdoMet_deCO2ase_core"/>
</dbReference>